<dbReference type="GeneID" id="90644683"/>
<evidence type="ECO:0000313" key="2">
    <source>
        <dbReference type="EMBL" id="WPB06141.1"/>
    </source>
</evidence>
<organism evidence="2 3">
    <name type="scientific">Cercospora beticola</name>
    <name type="common">Sugarbeet leaf spot fungus</name>
    <dbReference type="NCBI Taxonomy" id="122368"/>
    <lineage>
        <taxon>Eukaryota</taxon>
        <taxon>Fungi</taxon>
        <taxon>Dikarya</taxon>
        <taxon>Ascomycota</taxon>
        <taxon>Pezizomycotina</taxon>
        <taxon>Dothideomycetes</taxon>
        <taxon>Dothideomycetidae</taxon>
        <taxon>Mycosphaerellales</taxon>
        <taxon>Mycosphaerellaceae</taxon>
        <taxon>Cercospora</taxon>
    </lineage>
</organism>
<reference evidence="2 3" key="1">
    <citation type="submission" date="2023-09" db="EMBL/GenBank/DDBJ databases">
        <title>Complete-Gapless Cercospora beticola genome.</title>
        <authorList>
            <person name="Wyatt N.A."/>
            <person name="Spanner R.E."/>
            <person name="Bolton M.D."/>
        </authorList>
    </citation>
    <scope>NUCLEOTIDE SEQUENCE [LARGE SCALE GENOMIC DNA]</scope>
    <source>
        <strain evidence="2">Cb09-40</strain>
    </source>
</reference>
<accession>A0ABZ0P345</accession>
<proteinExistence type="predicted"/>
<dbReference type="RefSeq" id="XP_065459398.1">
    <property type="nucleotide sequence ID" value="XM_065603326.1"/>
</dbReference>
<keyword evidence="3" id="KW-1185">Reference proteome</keyword>
<dbReference type="EMBL" id="CP134190">
    <property type="protein sequence ID" value="WPB06141.1"/>
    <property type="molecule type" value="Genomic_DNA"/>
</dbReference>
<feature type="compositionally biased region" description="Basic and acidic residues" evidence="1">
    <location>
        <begin position="213"/>
        <end position="225"/>
    </location>
</feature>
<gene>
    <name evidence="2" type="ORF">RHO25_010798</name>
</gene>
<feature type="compositionally biased region" description="Basic and acidic residues" evidence="1">
    <location>
        <begin position="183"/>
        <end position="192"/>
    </location>
</feature>
<feature type="compositionally biased region" description="Low complexity" evidence="1">
    <location>
        <begin position="156"/>
        <end position="169"/>
    </location>
</feature>
<feature type="region of interest" description="Disordered" evidence="1">
    <location>
        <begin position="90"/>
        <end position="169"/>
    </location>
</feature>
<feature type="compositionally biased region" description="Polar residues" evidence="1">
    <location>
        <begin position="193"/>
        <end position="211"/>
    </location>
</feature>
<protein>
    <submittedName>
        <fullName evidence="2">Uncharacterized protein</fullName>
    </submittedName>
</protein>
<feature type="region of interest" description="Disordered" evidence="1">
    <location>
        <begin position="183"/>
        <end position="232"/>
    </location>
</feature>
<dbReference type="Proteomes" id="UP001302367">
    <property type="component" value="Chromosome 7"/>
</dbReference>
<sequence length="232" mass="25322">MSLDIVALVTQFYPGGTRYETTIRCAVPITVRRRPDICASLPSFDQLPSPVKQILARSPFEARHSSPCTPLEVRMVSEVPLDVDFGSTHVNQKGDLASDSEDGSPLKSPAPVDIFLSPEKRNLASNKTPYLRRWNASPTPGPQKRSEENGGPPIRSGASTAASMSATSTWTAASRMQISRLVEAEHRTRENASDISATSTWTAASRVQTSRPAEPELRKREKASRFGDPFGD</sequence>
<evidence type="ECO:0000313" key="3">
    <source>
        <dbReference type="Proteomes" id="UP001302367"/>
    </source>
</evidence>
<evidence type="ECO:0000256" key="1">
    <source>
        <dbReference type="SAM" id="MobiDB-lite"/>
    </source>
</evidence>
<name>A0ABZ0P345_CERBT</name>